<keyword evidence="3" id="KW-1185">Reference proteome</keyword>
<dbReference type="NCBIfam" id="NF033484">
    <property type="entry name" value="Stp1_PP2C_phos"/>
    <property type="match status" value="1"/>
</dbReference>
<evidence type="ECO:0000313" key="2">
    <source>
        <dbReference type="EMBL" id="EXM37975.1"/>
    </source>
</evidence>
<gene>
    <name evidence="2" type="ORF">RASY3_16860</name>
</gene>
<reference evidence="2 3" key="1">
    <citation type="submission" date="2013-06" db="EMBL/GenBank/DDBJ databases">
        <title>Rumen cellulosomics: divergent fiber-degrading strategies revealed by comparative genome-wide analysis of six Ruminococcal strains.</title>
        <authorList>
            <person name="Dassa B."/>
            <person name="Borovok I."/>
            <person name="Lamed R."/>
            <person name="Flint H."/>
            <person name="Yeoman C.J."/>
            <person name="White B."/>
            <person name="Bayer E.A."/>
        </authorList>
    </citation>
    <scope>NUCLEOTIDE SEQUENCE [LARGE SCALE GENOMIC DNA]</scope>
    <source>
        <strain evidence="2 3">SY3</strain>
    </source>
</reference>
<sequence length="242" mass="26484">MFLAFGTDIGQKREENQDRVRVEVLGDNMCIAAVCDGMGGAASGAVASQLAVDSFTERVKENFRPDMNSNSIRNLLLNAVHYANTCVYEKSIEDIDKNGMGTTCVAALVIDKNIYIVNVGDSRGYLLTKDGINQITTDHTYVEVLRRSGQITDEDAKTHPMRNVITRAVGVEPDVEVDYFERYEEGNFAVVLCSDGLSGYCSDELIYCTVFGNNLDEAVKKLIDHSNECGGKDNITAAIVAN</sequence>
<dbReference type="Pfam" id="PF13672">
    <property type="entry name" value="PP2C_2"/>
    <property type="match status" value="1"/>
</dbReference>
<dbReference type="AlphaFoldDB" id="A0A011WLT5"/>
<dbReference type="GO" id="GO:0004722">
    <property type="term" value="F:protein serine/threonine phosphatase activity"/>
    <property type="evidence" value="ECO:0007669"/>
    <property type="project" value="InterPro"/>
</dbReference>
<comment type="caution">
    <text evidence="2">The sequence shown here is derived from an EMBL/GenBank/DDBJ whole genome shotgun (WGS) entry which is preliminary data.</text>
</comment>
<dbReference type="InterPro" id="IPR015655">
    <property type="entry name" value="PP2C"/>
</dbReference>
<dbReference type="Gene3D" id="3.60.40.10">
    <property type="entry name" value="PPM-type phosphatase domain"/>
    <property type="match status" value="1"/>
</dbReference>
<dbReference type="InterPro" id="IPR001932">
    <property type="entry name" value="PPM-type_phosphatase-like_dom"/>
</dbReference>
<accession>A0A011WLT5</accession>
<dbReference type="CDD" id="cd00143">
    <property type="entry name" value="PP2Cc"/>
    <property type="match status" value="1"/>
</dbReference>
<dbReference type="SMART" id="SM00332">
    <property type="entry name" value="PP2Cc"/>
    <property type="match status" value="1"/>
</dbReference>
<dbReference type="PROSITE" id="PS51746">
    <property type="entry name" value="PPM_2"/>
    <property type="match status" value="1"/>
</dbReference>
<proteinExistence type="predicted"/>
<evidence type="ECO:0000259" key="1">
    <source>
        <dbReference type="PROSITE" id="PS51746"/>
    </source>
</evidence>
<organism evidence="2 3">
    <name type="scientific">Ruminococcus albus SY3</name>
    <dbReference type="NCBI Taxonomy" id="1341156"/>
    <lineage>
        <taxon>Bacteria</taxon>
        <taxon>Bacillati</taxon>
        <taxon>Bacillota</taxon>
        <taxon>Clostridia</taxon>
        <taxon>Eubacteriales</taxon>
        <taxon>Oscillospiraceae</taxon>
        <taxon>Ruminococcus</taxon>
    </lineage>
</organism>
<dbReference type="EMBL" id="JEOB01000004">
    <property type="protein sequence ID" value="EXM37975.1"/>
    <property type="molecule type" value="Genomic_DNA"/>
</dbReference>
<dbReference type="Proteomes" id="UP000021369">
    <property type="component" value="Unassembled WGS sequence"/>
</dbReference>
<dbReference type="InterPro" id="IPR036457">
    <property type="entry name" value="PPM-type-like_dom_sf"/>
</dbReference>
<dbReference type="OrthoDB" id="9801841at2"/>
<name>A0A011WLT5_RUMAL</name>
<dbReference type="PATRIC" id="fig|1341156.4.peg.2971"/>
<dbReference type="SMART" id="SM00331">
    <property type="entry name" value="PP2C_SIG"/>
    <property type="match status" value="1"/>
</dbReference>
<dbReference type="RefSeq" id="WP_037290043.1">
    <property type="nucleotide sequence ID" value="NZ_JEOB01000004.1"/>
</dbReference>
<feature type="domain" description="PPM-type phosphatase" evidence="1">
    <location>
        <begin position="2"/>
        <end position="242"/>
    </location>
</feature>
<protein>
    <submittedName>
        <fullName evidence="2">Serine/threonine protein phosphatase</fullName>
    </submittedName>
</protein>
<dbReference type="PANTHER" id="PTHR47992">
    <property type="entry name" value="PROTEIN PHOSPHATASE"/>
    <property type="match status" value="1"/>
</dbReference>
<dbReference type="SUPFAM" id="SSF81606">
    <property type="entry name" value="PP2C-like"/>
    <property type="match status" value="1"/>
</dbReference>
<evidence type="ECO:0000313" key="3">
    <source>
        <dbReference type="Proteomes" id="UP000021369"/>
    </source>
</evidence>